<dbReference type="SFLD" id="SFLDS00003">
    <property type="entry name" value="Haloacid_Dehalogenase"/>
    <property type="match status" value="1"/>
</dbReference>
<comment type="caution">
    <text evidence="1">The sequence shown here is derived from an EMBL/GenBank/DDBJ whole genome shotgun (WGS) entry which is preliminary data.</text>
</comment>
<dbReference type="InterPro" id="IPR023214">
    <property type="entry name" value="HAD_sf"/>
</dbReference>
<accession>A0A1F5G4P2</accession>
<dbReference type="InterPro" id="IPR041492">
    <property type="entry name" value="HAD_2"/>
</dbReference>
<dbReference type="GO" id="GO:0005829">
    <property type="term" value="C:cytosol"/>
    <property type="evidence" value="ECO:0007669"/>
    <property type="project" value="TreeGrafter"/>
</dbReference>
<evidence type="ECO:0008006" key="3">
    <source>
        <dbReference type="Google" id="ProtNLM"/>
    </source>
</evidence>
<dbReference type="InterPro" id="IPR023198">
    <property type="entry name" value="PGP-like_dom2"/>
</dbReference>
<sequence length="222" mass="25465">MIKLVAFDWNGTLFADTKAVLESVNEVQKAFSLEVLTLKRFRDTTQVPISEFYSANGMDFETLANPHQISSIFHPTYEKKAVKIRTRQNTKLVLAWLEENKIERVIISNHVDEMIDLQLNRLKIKKYFSTLLANPKRDFAIRKRTKRKRLERYAKEKGISFAEILVVGDALEEIEIAKEIGTLSVAITDGHCSTKRLKAAKPDYLISDLGNLINIIRDINTI</sequence>
<dbReference type="Proteomes" id="UP000179102">
    <property type="component" value="Unassembled WGS sequence"/>
</dbReference>
<protein>
    <recommendedName>
        <fullName evidence="3">Phosphatase</fullName>
    </recommendedName>
</protein>
<dbReference type="GO" id="GO:0008967">
    <property type="term" value="F:phosphoglycolate phosphatase activity"/>
    <property type="evidence" value="ECO:0007669"/>
    <property type="project" value="TreeGrafter"/>
</dbReference>
<dbReference type="InterPro" id="IPR050155">
    <property type="entry name" value="HAD-like_hydrolase_sf"/>
</dbReference>
<dbReference type="Gene3D" id="3.40.50.1000">
    <property type="entry name" value="HAD superfamily/HAD-like"/>
    <property type="match status" value="1"/>
</dbReference>
<dbReference type="Pfam" id="PF13419">
    <property type="entry name" value="HAD_2"/>
    <property type="match status" value="1"/>
</dbReference>
<dbReference type="SFLD" id="SFLDG01129">
    <property type="entry name" value="C1.5:_HAD__Beta-PGM__Phosphata"/>
    <property type="match status" value="1"/>
</dbReference>
<dbReference type="GO" id="GO:0006281">
    <property type="term" value="P:DNA repair"/>
    <property type="evidence" value="ECO:0007669"/>
    <property type="project" value="TreeGrafter"/>
</dbReference>
<dbReference type="EMBL" id="MFAZ01000028">
    <property type="protein sequence ID" value="OGD86853.1"/>
    <property type="molecule type" value="Genomic_DNA"/>
</dbReference>
<gene>
    <name evidence="1" type="ORF">A2870_01600</name>
</gene>
<evidence type="ECO:0000313" key="2">
    <source>
        <dbReference type="Proteomes" id="UP000179102"/>
    </source>
</evidence>
<dbReference type="InterPro" id="IPR036412">
    <property type="entry name" value="HAD-like_sf"/>
</dbReference>
<dbReference type="PANTHER" id="PTHR43434">
    <property type="entry name" value="PHOSPHOGLYCOLATE PHOSPHATASE"/>
    <property type="match status" value="1"/>
</dbReference>
<proteinExistence type="predicted"/>
<dbReference type="AlphaFoldDB" id="A0A1F5G4P2"/>
<dbReference type="Gene3D" id="1.10.150.240">
    <property type="entry name" value="Putative phosphatase, domain 2"/>
    <property type="match status" value="1"/>
</dbReference>
<organism evidence="1 2">
    <name type="scientific">Candidatus Curtissbacteria bacterium RIFCSPHIGHO2_01_FULL_41_11</name>
    <dbReference type="NCBI Taxonomy" id="1797711"/>
    <lineage>
        <taxon>Bacteria</taxon>
        <taxon>Candidatus Curtissiibacteriota</taxon>
    </lineage>
</organism>
<dbReference type="PANTHER" id="PTHR43434:SF1">
    <property type="entry name" value="PHOSPHOGLYCOLATE PHOSPHATASE"/>
    <property type="match status" value="1"/>
</dbReference>
<evidence type="ECO:0000313" key="1">
    <source>
        <dbReference type="EMBL" id="OGD86853.1"/>
    </source>
</evidence>
<name>A0A1F5G4P2_9BACT</name>
<reference evidence="1 2" key="1">
    <citation type="journal article" date="2016" name="Nat. Commun.">
        <title>Thousands of microbial genomes shed light on interconnected biogeochemical processes in an aquifer system.</title>
        <authorList>
            <person name="Anantharaman K."/>
            <person name="Brown C.T."/>
            <person name="Hug L.A."/>
            <person name="Sharon I."/>
            <person name="Castelle C.J."/>
            <person name="Probst A.J."/>
            <person name="Thomas B.C."/>
            <person name="Singh A."/>
            <person name="Wilkins M.J."/>
            <person name="Karaoz U."/>
            <person name="Brodie E.L."/>
            <person name="Williams K.H."/>
            <person name="Hubbard S.S."/>
            <person name="Banfield J.F."/>
        </authorList>
    </citation>
    <scope>NUCLEOTIDE SEQUENCE [LARGE SCALE GENOMIC DNA]</scope>
</reference>
<dbReference type="SUPFAM" id="SSF56784">
    <property type="entry name" value="HAD-like"/>
    <property type="match status" value="1"/>
</dbReference>